<comment type="caution">
    <text evidence="1">The sequence shown here is derived from an EMBL/GenBank/DDBJ whole genome shotgun (WGS) entry which is preliminary data.</text>
</comment>
<proteinExistence type="predicted"/>
<dbReference type="Proteomes" id="UP001519288">
    <property type="component" value="Unassembled WGS sequence"/>
</dbReference>
<reference evidence="1 2" key="1">
    <citation type="submission" date="2021-03" db="EMBL/GenBank/DDBJ databases">
        <title>Genomic Encyclopedia of Type Strains, Phase IV (KMG-IV): sequencing the most valuable type-strain genomes for metagenomic binning, comparative biology and taxonomic classification.</title>
        <authorList>
            <person name="Goeker M."/>
        </authorList>
    </citation>
    <scope>NUCLEOTIDE SEQUENCE [LARGE SCALE GENOMIC DNA]</scope>
    <source>
        <strain evidence="1 2">DSM 26806</strain>
    </source>
</reference>
<evidence type="ECO:0000313" key="2">
    <source>
        <dbReference type="Proteomes" id="UP001519288"/>
    </source>
</evidence>
<evidence type="ECO:0000313" key="1">
    <source>
        <dbReference type="EMBL" id="MBP2000590.1"/>
    </source>
</evidence>
<sequence length="44" mass="5173">MKKWFIVCLELTMQSVSPLKMGRIQGNMRLLDLQHTKKAINKRS</sequence>
<dbReference type="EMBL" id="JAGGLD010000002">
    <property type="protein sequence ID" value="MBP2000590.1"/>
    <property type="molecule type" value="Genomic_DNA"/>
</dbReference>
<organism evidence="1 2">
    <name type="scientific">Paenibacillus shirakamiensis</name>
    <dbReference type="NCBI Taxonomy" id="1265935"/>
    <lineage>
        <taxon>Bacteria</taxon>
        <taxon>Bacillati</taxon>
        <taxon>Bacillota</taxon>
        <taxon>Bacilli</taxon>
        <taxon>Bacillales</taxon>
        <taxon>Paenibacillaceae</taxon>
        <taxon>Paenibacillus</taxon>
    </lineage>
</organism>
<name>A0ABS4JHQ5_9BACL</name>
<accession>A0ABS4JHQ5</accession>
<keyword evidence="2" id="KW-1185">Reference proteome</keyword>
<protein>
    <submittedName>
        <fullName evidence="1">Uncharacterized protein</fullName>
    </submittedName>
</protein>
<gene>
    <name evidence="1" type="ORF">J2Z69_001621</name>
</gene>